<name>A0A2G6MTE0_9BACT</name>
<dbReference type="Gene3D" id="3.40.50.1010">
    <property type="entry name" value="5'-nuclease"/>
    <property type="match status" value="1"/>
</dbReference>
<dbReference type="PANTHER" id="PTHR36173">
    <property type="entry name" value="RIBONUCLEASE VAPC16-RELATED"/>
    <property type="match status" value="1"/>
</dbReference>
<organism evidence="2 3">
    <name type="scientific">Desulfobacter postgatei</name>
    <dbReference type="NCBI Taxonomy" id="2293"/>
    <lineage>
        <taxon>Bacteria</taxon>
        <taxon>Pseudomonadati</taxon>
        <taxon>Thermodesulfobacteriota</taxon>
        <taxon>Desulfobacteria</taxon>
        <taxon>Desulfobacterales</taxon>
        <taxon>Desulfobacteraceae</taxon>
        <taxon>Desulfobacter</taxon>
    </lineage>
</organism>
<proteinExistence type="predicted"/>
<dbReference type="SUPFAM" id="SSF88723">
    <property type="entry name" value="PIN domain-like"/>
    <property type="match status" value="1"/>
</dbReference>
<dbReference type="InterPro" id="IPR029060">
    <property type="entry name" value="PIN-like_dom_sf"/>
</dbReference>
<gene>
    <name evidence="2" type="ORF">CSA25_01055</name>
</gene>
<reference evidence="2 3" key="1">
    <citation type="submission" date="2017-10" db="EMBL/GenBank/DDBJ databases">
        <title>Novel microbial diversity and functional potential in the marine mammal oral microbiome.</title>
        <authorList>
            <person name="Dudek N.K."/>
            <person name="Sun C.L."/>
            <person name="Burstein D."/>
            <person name="Kantor R.S."/>
            <person name="Aliaga Goltsman D.S."/>
            <person name="Bik E.M."/>
            <person name="Thomas B.C."/>
            <person name="Banfield J.F."/>
            <person name="Relman D.A."/>
        </authorList>
    </citation>
    <scope>NUCLEOTIDE SEQUENCE [LARGE SCALE GENOMIC DNA]</scope>
    <source>
        <strain evidence="2">DOLJORAL78_47_202</strain>
    </source>
</reference>
<dbReference type="Proteomes" id="UP000231203">
    <property type="component" value="Unassembled WGS sequence"/>
</dbReference>
<dbReference type="CDD" id="cd09872">
    <property type="entry name" value="PIN_Sll0205-like"/>
    <property type="match status" value="1"/>
</dbReference>
<evidence type="ECO:0000259" key="1">
    <source>
        <dbReference type="Pfam" id="PF01850"/>
    </source>
</evidence>
<dbReference type="InterPro" id="IPR052919">
    <property type="entry name" value="TA_system_RNase"/>
</dbReference>
<dbReference type="InterPro" id="IPR002716">
    <property type="entry name" value="PIN_dom"/>
</dbReference>
<dbReference type="PANTHER" id="PTHR36173:SF1">
    <property type="entry name" value="RIBONUCLEASE VAPC22"/>
    <property type="match status" value="1"/>
</dbReference>
<evidence type="ECO:0000313" key="3">
    <source>
        <dbReference type="Proteomes" id="UP000231203"/>
    </source>
</evidence>
<dbReference type="Pfam" id="PF01850">
    <property type="entry name" value="PIN"/>
    <property type="match status" value="1"/>
</dbReference>
<comment type="caution">
    <text evidence="2">The sequence shown here is derived from an EMBL/GenBank/DDBJ whole genome shotgun (WGS) entry which is preliminary data.</text>
</comment>
<protein>
    <submittedName>
        <fullName evidence="2">PIN domain nuclease</fullName>
    </submittedName>
</protein>
<sequence>MSAITPWEIAKKISLGKLALSLPLADWLAAATHSEGLTILPLSVDISIDSNSLPGQFHRDPADQIIVATARKHNLELITADSRILAYPHVRTLKAA</sequence>
<dbReference type="AlphaFoldDB" id="A0A2G6MTE0"/>
<accession>A0A2G6MTE0</accession>
<dbReference type="InterPro" id="IPR041705">
    <property type="entry name" value="PIN_Sll0205"/>
</dbReference>
<feature type="domain" description="PIN" evidence="1">
    <location>
        <begin position="1"/>
        <end position="87"/>
    </location>
</feature>
<evidence type="ECO:0000313" key="2">
    <source>
        <dbReference type="EMBL" id="PIE63261.1"/>
    </source>
</evidence>
<dbReference type="EMBL" id="PDTI01000011">
    <property type="protein sequence ID" value="PIE63261.1"/>
    <property type="molecule type" value="Genomic_DNA"/>
</dbReference>